<sequence>MKFGKRLISLFLAVLMATSVVTAVDFSAFADSNSGTNVDINAIAKDNSSIAIGDYITLGTYYGEPILWRCVDIDENGPLMLSDKILCLKAFDAAGESDEYHSDGWGYIRKRYGSNCWYDSSIRQWLNTSGSVSYSHCPPSKQNVYNGSNPYDEENGFLSGFSLNDLREIKEVTHRVYLNSYDQTRKGYCDGGSKELNYLINSSSSPIDYSKYYYQNVTDNLFLLGPEQIDEACNNLGKNYILYPYPTASAVKNSTFKNSSLDPSKTWETFFGVPRNEGASYENVTLSCTLDGTNSTRVIAAYNGEIGIRPAFYLNTEIYTQHTEYNKAIENMLGDINLGPYALNGATIDIAGHKIPLVKLEAGIKMSIGDFKIIDDQKNNTVQVLLGYDQKASANIDGSMNSGYWSDSYREVKSMYQDLTGKKVDTTRLWNKYSAMRGKLKKVGCNLVVGVDATFTGFLEFKKVNGGLEYSDGGMMAEFNASGSFRHYTGPAYATLGIGLGAKGKLYFKNENNKINPAISVDPSIALSVGGGIGTRNTYAEIVGYGTLGANISTAAETPFKAYLDLGVKWGGYVLGKKIEKISGERSFAKVELYPNFGADASARAKSFALTKGVTVLNKSGYDSLIDSAEYINRDYLKKSDSSARKSRSKIAAQSADNGSLSKFEKTNAYPLSQPSLVSFNDDTALLVWIDDNGEKSDANKASLYYSYYNGTSWSTPQTLFEDRTNNDMPSVYSDGERAYIVWQRASKVFDDAADMSEMIKYYNLYETTFTASSGEFSDPIRINSSDNTAFEFNPVVYGSDGAFSVSWMENSDNNVYQESGNNTLYLAKYDSAGAQTELNSVVSTTDIITKFDVAGTCLYYSVQSDEANSLYYYSSGSSTKLVDSVIDFSGFDNRVYYIDNDSVLKDKHKLQYPSTWCSTTYSEISGLQDIKIAYDSQKSNIYLFTTAVNEDYTKDLYYCKIESETCTPLEKYSQSHAFIRNYSPVVLSDGTPYVAYNNIDLSSSTDYEQSTLLVDGKTESVDTQLNYVDFDNSQLNSESIDLKCEIQNNSSVNVNKFNFTVSNSKGDILSSGELNCLVNAFASSVATINIPTPQDKKDKITVMVLPSGYDDHNKENNTVTTTLECAHSYDETVVLPTCDAPGKITYVCKYCSDESETALAQLDGSALQSALVKAKNMIDSKAQYSSMIEDVETLYNTYSSAYHDYHYQDDIDNAATKLLSAISLTENFVIKTVSLSLESSITMNFKVFKNSLSSFDDFYMTFECGGKEEKVTNYKQDGNYYVFSYKGINPQLMNDKVTAVLHAKNSNGEYTSPEKVMSVREYAYTMLDRYSSDDHSKLRTLLVDLLNYGSATQKYVGYQTDNLANSDLTATQKSWASKDTKEFKNIRNFNYKTISNPTVQWNSCGLVLGNAIMFKVKFTANNVENKTVEITLRNAKFTYDKNDFKDNGDGTYYVYCNELFAHEVSDEVLLTVYENGVPCSNTMRFSIESYARLVRDNYKGTPLDEMITTMMLYGNSAKEYKNV</sequence>
<dbReference type="InterPro" id="IPR036278">
    <property type="entry name" value="Sialidase_sf"/>
</dbReference>
<gene>
    <name evidence="2" type="ORF">SAMN02745114_00541</name>
</gene>
<dbReference type="SUPFAM" id="SSF50939">
    <property type="entry name" value="Sialidases"/>
    <property type="match status" value="1"/>
</dbReference>
<evidence type="ECO:0008006" key="4">
    <source>
        <dbReference type="Google" id="ProtNLM"/>
    </source>
</evidence>
<evidence type="ECO:0000313" key="2">
    <source>
        <dbReference type="EMBL" id="SJZ43644.1"/>
    </source>
</evidence>
<name>A0A1T4KML6_9FIRM</name>
<proteinExistence type="predicted"/>
<keyword evidence="3" id="KW-1185">Reference proteome</keyword>
<dbReference type="OrthoDB" id="3648721at2"/>
<protein>
    <recommendedName>
        <fullName evidence="4">CARDB protein</fullName>
    </recommendedName>
</protein>
<keyword evidence="1" id="KW-0732">Signal</keyword>
<accession>A0A1T4KML6</accession>
<evidence type="ECO:0000256" key="1">
    <source>
        <dbReference type="SAM" id="SignalP"/>
    </source>
</evidence>
<organism evidence="2 3">
    <name type="scientific">Eubacterium coprostanoligenes</name>
    <dbReference type="NCBI Taxonomy" id="290054"/>
    <lineage>
        <taxon>Bacteria</taxon>
        <taxon>Bacillati</taxon>
        <taxon>Bacillota</taxon>
        <taxon>Clostridia</taxon>
        <taxon>Eubacteriales</taxon>
        <taxon>Eubacteriaceae</taxon>
        <taxon>Eubacterium</taxon>
    </lineage>
</organism>
<reference evidence="2 3" key="1">
    <citation type="submission" date="2017-02" db="EMBL/GenBank/DDBJ databases">
        <authorList>
            <person name="Peterson S.W."/>
        </authorList>
    </citation>
    <scope>NUCLEOTIDE SEQUENCE [LARGE SCALE GENOMIC DNA]</scope>
    <source>
        <strain evidence="2 3">ATCC 51222</strain>
    </source>
</reference>
<feature type="signal peptide" evidence="1">
    <location>
        <begin position="1"/>
        <end position="23"/>
    </location>
</feature>
<dbReference type="Proteomes" id="UP000190657">
    <property type="component" value="Unassembled WGS sequence"/>
</dbReference>
<dbReference type="STRING" id="290054.SAMN02745114_00541"/>
<evidence type="ECO:0000313" key="3">
    <source>
        <dbReference type="Proteomes" id="UP000190657"/>
    </source>
</evidence>
<feature type="chain" id="PRO_5038879920" description="CARDB protein" evidence="1">
    <location>
        <begin position="24"/>
        <end position="1524"/>
    </location>
</feature>
<dbReference type="EMBL" id="FUWW01000004">
    <property type="protein sequence ID" value="SJZ43644.1"/>
    <property type="molecule type" value="Genomic_DNA"/>
</dbReference>
<dbReference type="RefSeq" id="WP_078768042.1">
    <property type="nucleotide sequence ID" value="NZ_FUWW01000004.1"/>
</dbReference>